<keyword evidence="2" id="KW-0812">Transmembrane</keyword>
<dbReference type="InterPro" id="IPR007343">
    <property type="entry name" value="Uncharacterised_pept_Zn_put"/>
</dbReference>
<dbReference type="Pfam" id="PF04228">
    <property type="entry name" value="Zn_peptidase"/>
    <property type="match status" value="1"/>
</dbReference>
<sequence>MISAPRQVLQGAVAVGLALFLGSPPALSQTLQRKVHFANTDISRFWSRTFRGIGRPWRKPIAYEYRSIAKTPCGIAGKFNAIYCLHNHSIYVNVPLLEQANYQAGDFAAITILAHEYGHAVQNQLGLSRLHRYLVQEELQADCFAGVYAQDANRRRLLDPTDVQEGYTQSYMSGQNNFHPNSHGTRRQRARAFYRGVTHGFRACLAYSFLR</sequence>
<evidence type="ECO:0000256" key="3">
    <source>
        <dbReference type="ARBA" id="ARBA00022989"/>
    </source>
</evidence>
<dbReference type="GO" id="GO:0016020">
    <property type="term" value="C:membrane"/>
    <property type="evidence" value="ECO:0007669"/>
    <property type="project" value="UniProtKB-SubCell"/>
</dbReference>
<keyword evidence="6" id="KW-1185">Reference proteome</keyword>
<evidence type="ECO:0000313" key="6">
    <source>
        <dbReference type="Proteomes" id="UP000248857"/>
    </source>
</evidence>
<dbReference type="SUPFAM" id="SSF55486">
    <property type="entry name" value="Metalloproteases ('zincins'), catalytic domain"/>
    <property type="match status" value="1"/>
</dbReference>
<evidence type="ECO:0000256" key="2">
    <source>
        <dbReference type="ARBA" id="ARBA00022692"/>
    </source>
</evidence>
<evidence type="ECO:0008006" key="7">
    <source>
        <dbReference type="Google" id="ProtNLM"/>
    </source>
</evidence>
<reference evidence="5 6" key="1">
    <citation type="journal article" date="2018" name="Sci. Rep.">
        <title>A novel species of the marine cyanobacterium Acaryochloris with a unique pigment content and lifestyle.</title>
        <authorList>
            <person name="Partensky F."/>
            <person name="Six C."/>
            <person name="Ratin M."/>
            <person name="Garczarek L."/>
            <person name="Vaulot D."/>
            <person name="Probert I."/>
            <person name="Calteau A."/>
            <person name="Gourvil P."/>
            <person name="Marie D."/>
            <person name="Grebert T."/>
            <person name="Bouchier C."/>
            <person name="Le Panse S."/>
            <person name="Gachenot M."/>
            <person name="Rodriguez F."/>
            <person name="Garrido J.L."/>
        </authorList>
    </citation>
    <scope>NUCLEOTIDE SEQUENCE [LARGE SCALE GENOMIC DNA]</scope>
    <source>
        <strain evidence="5 6">RCC1774</strain>
    </source>
</reference>
<keyword evidence="3" id="KW-1133">Transmembrane helix</keyword>
<evidence type="ECO:0000313" key="5">
    <source>
        <dbReference type="EMBL" id="PZD74317.1"/>
    </source>
</evidence>
<protein>
    <recommendedName>
        <fullName evidence="7">Metalloprotease</fullName>
    </recommendedName>
</protein>
<accession>A0A2W1K2Q7</accession>
<gene>
    <name evidence="5" type="ORF">C1752_01316</name>
</gene>
<dbReference type="PANTHER" id="PTHR30168:SF0">
    <property type="entry name" value="INNER MEMBRANE PROTEIN"/>
    <property type="match status" value="1"/>
</dbReference>
<evidence type="ECO:0000256" key="1">
    <source>
        <dbReference type="ARBA" id="ARBA00004167"/>
    </source>
</evidence>
<keyword evidence="4" id="KW-0472">Membrane</keyword>
<comment type="subcellular location">
    <subcellularLocation>
        <location evidence="1">Membrane</location>
        <topology evidence="1">Single-pass membrane protein</topology>
    </subcellularLocation>
</comment>
<evidence type="ECO:0000256" key="4">
    <source>
        <dbReference type="ARBA" id="ARBA00023136"/>
    </source>
</evidence>
<name>A0A2W1K2Q7_9CYAN</name>
<dbReference type="EMBL" id="PQWO01000003">
    <property type="protein sequence ID" value="PZD74317.1"/>
    <property type="molecule type" value="Genomic_DNA"/>
</dbReference>
<dbReference type="AlphaFoldDB" id="A0A2W1K2Q7"/>
<organism evidence="5 6">
    <name type="scientific">Acaryochloris thomasi RCC1774</name>
    <dbReference type="NCBI Taxonomy" id="1764569"/>
    <lineage>
        <taxon>Bacteria</taxon>
        <taxon>Bacillati</taxon>
        <taxon>Cyanobacteriota</taxon>
        <taxon>Cyanophyceae</taxon>
        <taxon>Acaryochloridales</taxon>
        <taxon>Acaryochloridaceae</taxon>
        <taxon>Acaryochloris</taxon>
        <taxon>Acaryochloris thomasi</taxon>
    </lineage>
</organism>
<dbReference type="OrthoDB" id="9774900at2"/>
<comment type="caution">
    <text evidence="5">The sequence shown here is derived from an EMBL/GenBank/DDBJ whole genome shotgun (WGS) entry which is preliminary data.</text>
</comment>
<dbReference type="PANTHER" id="PTHR30168">
    <property type="entry name" value="PUTATIVE MEMBRANE PROTEIN YPFJ"/>
    <property type="match status" value="1"/>
</dbReference>
<dbReference type="Proteomes" id="UP000248857">
    <property type="component" value="Unassembled WGS sequence"/>
</dbReference>
<proteinExistence type="predicted"/>
<dbReference type="RefSeq" id="WP_110985284.1">
    <property type="nucleotide sequence ID" value="NZ_CAWNWM010000003.1"/>
</dbReference>